<protein>
    <recommendedName>
        <fullName evidence="9">Polysaccharide biosynthesis protein C-terminal domain-containing protein</fullName>
    </recommendedName>
</protein>
<gene>
    <name evidence="7" type="ORF">A3J15_00160</name>
</gene>
<feature type="transmembrane region" description="Helical" evidence="6">
    <location>
        <begin position="344"/>
        <end position="363"/>
    </location>
</feature>
<dbReference type="InterPro" id="IPR002797">
    <property type="entry name" value="Polysacc_synth"/>
</dbReference>
<keyword evidence="3 6" id="KW-0812">Transmembrane</keyword>
<feature type="transmembrane region" description="Helical" evidence="6">
    <location>
        <begin position="48"/>
        <end position="72"/>
    </location>
</feature>
<name>A0A1F7JNH1_9BACT</name>
<feature type="transmembrane region" description="Helical" evidence="6">
    <location>
        <begin position="183"/>
        <end position="204"/>
    </location>
</feature>
<dbReference type="PANTHER" id="PTHR30250:SF11">
    <property type="entry name" value="O-ANTIGEN TRANSPORTER-RELATED"/>
    <property type="match status" value="1"/>
</dbReference>
<evidence type="ECO:0000256" key="1">
    <source>
        <dbReference type="ARBA" id="ARBA00004651"/>
    </source>
</evidence>
<dbReference type="GO" id="GO:0005886">
    <property type="term" value="C:plasma membrane"/>
    <property type="evidence" value="ECO:0007669"/>
    <property type="project" value="UniProtKB-SubCell"/>
</dbReference>
<sequence>MRRLLHIARLPTTKEVVINTFGNYLNVFFTAFYALLLVRIMTPSQYGVLSVLFAITYLLANVLDFGVTASIYSYLPPILHDRQETYKFIKANFVFQTILSTIAIVLLFIFIQPVDNAILKLHVPMSSFFWTFVSIPMFIWQNSLLNIFFAARKFLIANIALNIANVIKTSILLYFIWQKNATINAIIITLGIIGPLLFIVILVYNRYPDVTRILKTSFDRSSIRLKYTLTFFLSSQLFNLSSRVDLFMLSFYLPKAEVGYYGLSQKIILTILTSVNSITQVLSPQFAKANTRTEVQSHIKKAILYMSVPTLLFIIAAILPTWVYTLIFTMQYEKTALITRLLSASYLLYGISAVPSLFFLYTIRKPIHLCVNNFVFLMIISFGCFWLIPRFGVLGPTIAFFACFIWSTIYLFGYYFIEVKKMKE</sequence>
<accession>A0A1F7JNH1</accession>
<feature type="transmembrane region" description="Helical" evidence="6">
    <location>
        <begin position="93"/>
        <end position="111"/>
    </location>
</feature>
<evidence type="ECO:0000313" key="8">
    <source>
        <dbReference type="Proteomes" id="UP000176376"/>
    </source>
</evidence>
<keyword evidence="5 6" id="KW-0472">Membrane</keyword>
<dbReference type="Proteomes" id="UP000176376">
    <property type="component" value="Unassembled WGS sequence"/>
</dbReference>
<dbReference type="STRING" id="1802074.A3J15_00160"/>
<evidence type="ECO:0000256" key="2">
    <source>
        <dbReference type="ARBA" id="ARBA00022475"/>
    </source>
</evidence>
<evidence type="ECO:0000256" key="5">
    <source>
        <dbReference type="ARBA" id="ARBA00023136"/>
    </source>
</evidence>
<evidence type="ECO:0000256" key="6">
    <source>
        <dbReference type="SAM" id="Phobius"/>
    </source>
</evidence>
<keyword evidence="2" id="KW-1003">Cell membrane</keyword>
<dbReference type="Pfam" id="PF01943">
    <property type="entry name" value="Polysacc_synt"/>
    <property type="match status" value="1"/>
</dbReference>
<evidence type="ECO:0008006" key="9">
    <source>
        <dbReference type="Google" id="ProtNLM"/>
    </source>
</evidence>
<evidence type="ECO:0000313" key="7">
    <source>
        <dbReference type="EMBL" id="OGK57144.1"/>
    </source>
</evidence>
<feature type="transmembrane region" description="Helical" evidence="6">
    <location>
        <begin position="154"/>
        <end position="177"/>
    </location>
</feature>
<dbReference type="EMBL" id="MGAY01000011">
    <property type="protein sequence ID" value="OGK57144.1"/>
    <property type="molecule type" value="Genomic_DNA"/>
</dbReference>
<comment type="subcellular location">
    <subcellularLocation>
        <location evidence="1">Cell membrane</location>
        <topology evidence="1">Multi-pass membrane protein</topology>
    </subcellularLocation>
</comment>
<keyword evidence="4 6" id="KW-1133">Transmembrane helix</keyword>
<dbReference type="InterPro" id="IPR050833">
    <property type="entry name" value="Poly_Biosynth_Transport"/>
</dbReference>
<feature type="transmembrane region" description="Helical" evidence="6">
    <location>
        <begin position="370"/>
        <end position="388"/>
    </location>
</feature>
<evidence type="ECO:0000256" key="3">
    <source>
        <dbReference type="ARBA" id="ARBA00022692"/>
    </source>
</evidence>
<feature type="transmembrane region" description="Helical" evidence="6">
    <location>
        <begin position="303"/>
        <end position="324"/>
    </location>
</feature>
<feature type="transmembrane region" description="Helical" evidence="6">
    <location>
        <begin position="21"/>
        <end position="42"/>
    </location>
</feature>
<organism evidence="7 8">
    <name type="scientific">Candidatus Roizmanbacteria bacterium RIFCSPLOWO2_02_FULL_38_10</name>
    <dbReference type="NCBI Taxonomy" id="1802074"/>
    <lineage>
        <taxon>Bacteria</taxon>
        <taxon>Candidatus Roizmaniibacteriota</taxon>
    </lineage>
</organism>
<feature type="transmembrane region" description="Helical" evidence="6">
    <location>
        <begin position="394"/>
        <end position="417"/>
    </location>
</feature>
<dbReference type="AlphaFoldDB" id="A0A1F7JNH1"/>
<proteinExistence type="predicted"/>
<dbReference type="PANTHER" id="PTHR30250">
    <property type="entry name" value="PST FAMILY PREDICTED COLANIC ACID TRANSPORTER"/>
    <property type="match status" value="1"/>
</dbReference>
<evidence type="ECO:0000256" key="4">
    <source>
        <dbReference type="ARBA" id="ARBA00022989"/>
    </source>
</evidence>
<feature type="transmembrane region" description="Helical" evidence="6">
    <location>
        <begin position="123"/>
        <end position="142"/>
    </location>
</feature>
<reference evidence="7 8" key="1">
    <citation type="journal article" date="2016" name="Nat. Commun.">
        <title>Thousands of microbial genomes shed light on interconnected biogeochemical processes in an aquifer system.</title>
        <authorList>
            <person name="Anantharaman K."/>
            <person name="Brown C.T."/>
            <person name="Hug L.A."/>
            <person name="Sharon I."/>
            <person name="Castelle C.J."/>
            <person name="Probst A.J."/>
            <person name="Thomas B.C."/>
            <person name="Singh A."/>
            <person name="Wilkins M.J."/>
            <person name="Karaoz U."/>
            <person name="Brodie E.L."/>
            <person name="Williams K.H."/>
            <person name="Hubbard S.S."/>
            <person name="Banfield J.F."/>
        </authorList>
    </citation>
    <scope>NUCLEOTIDE SEQUENCE [LARGE SCALE GENOMIC DNA]</scope>
</reference>
<comment type="caution">
    <text evidence="7">The sequence shown here is derived from an EMBL/GenBank/DDBJ whole genome shotgun (WGS) entry which is preliminary data.</text>
</comment>